<dbReference type="Proteomes" id="UP000274131">
    <property type="component" value="Unassembled WGS sequence"/>
</dbReference>
<reference evidence="1 2" key="2">
    <citation type="submission" date="2018-10" db="EMBL/GenBank/DDBJ databases">
        <authorList>
            <consortium name="Pathogen Informatics"/>
        </authorList>
    </citation>
    <scope>NUCLEOTIDE SEQUENCE [LARGE SCALE GENOMIC DNA]</scope>
</reference>
<keyword evidence="2" id="KW-1185">Reference proteome</keyword>
<name>A0A0N4VJC7_ENTVE</name>
<organism evidence="3">
    <name type="scientific">Enterobius vermicularis</name>
    <name type="common">Human pinworm</name>
    <dbReference type="NCBI Taxonomy" id="51028"/>
    <lineage>
        <taxon>Eukaryota</taxon>
        <taxon>Metazoa</taxon>
        <taxon>Ecdysozoa</taxon>
        <taxon>Nematoda</taxon>
        <taxon>Chromadorea</taxon>
        <taxon>Rhabditida</taxon>
        <taxon>Spirurina</taxon>
        <taxon>Oxyuridomorpha</taxon>
        <taxon>Oxyuroidea</taxon>
        <taxon>Oxyuridae</taxon>
        <taxon>Enterobius</taxon>
    </lineage>
</organism>
<dbReference type="EMBL" id="UXUI01010692">
    <property type="protein sequence ID" value="VDD95522.1"/>
    <property type="molecule type" value="Genomic_DNA"/>
</dbReference>
<proteinExistence type="predicted"/>
<accession>A0A0N4VJC7</accession>
<sequence length="313" mass="34272">MFVIVIIVVFVIVVLAVVLNCSMMFRAKLNCFAVKLGVKGVATYSRFLDVVHHYMPHCQKKVNNKGRVVKEDFEVNDGASGNCKPNSETRTPKMMKSRFFDFQRAGCSSDDCVVYPSTIYLPDGELMLPKNCQLFAKDDGSPPPNCNPFDSAASFTCFSVSKGVEVDQSLDFAFSEGGNPLHRPGQMYFWSDKSLLVASPSYDCRKLENGCFSSHSRWPPCLCHGKQKAMPNPVVYVPRRSSITGSNNNTSPPVSGRILHDKCKGGGIADDWTEESQGNFGRKSSFSSASTASVTDCSHSPALSLLQLSDSQA</sequence>
<evidence type="ECO:0000313" key="1">
    <source>
        <dbReference type="EMBL" id="VDD95522.1"/>
    </source>
</evidence>
<protein>
    <submittedName>
        <fullName evidence="1 3">Uncharacterized protein</fullName>
    </submittedName>
</protein>
<gene>
    <name evidence="1" type="ORF">EVEC_LOCUS10273</name>
</gene>
<evidence type="ECO:0000313" key="3">
    <source>
        <dbReference type="WBParaSite" id="EVEC_0001094801-mRNA-1"/>
    </source>
</evidence>
<reference evidence="3" key="1">
    <citation type="submission" date="2017-02" db="UniProtKB">
        <authorList>
            <consortium name="WormBaseParasite"/>
        </authorList>
    </citation>
    <scope>IDENTIFICATION</scope>
</reference>
<dbReference type="WBParaSite" id="EVEC_0001094801-mRNA-1">
    <property type="protein sequence ID" value="EVEC_0001094801-mRNA-1"/>
    <property type="gene ID" value="EVEC_0001094801"/>
</dbReference>
<dbReference type="AlphaFoldDB" id="A0A0N4VJC7"/>
<dbReference type="OrthoDB" id="5843713at2759"/>
<evidence type="ECO:0000313" key="2">
    <source>
        <dbReference type="Proteomes" id="UP000274131"/>
    </source>
</evidence>